<comment type="caution">
    <text evidence="3">The sequence shown here is derived from an EMBL/GenBank/DDBJ whole genome shotgun (WGS) entry which is preliminary data.</text>
</comment>
<comment type="similarity">
    <text evidence="1 2">Belongs to the cytochrome P450 family.</text>
</comment>
<proteinExistence type="inferred from homology"/>
<keyword evidence="2" id="KW-0503">Monooxygenase</keyword>
<evidence type="ECO:0000313" key="4">
    <source>
        <dbReference type="Proteomes" id="UP001523216"/>
    </source>
</evidence>
<dbReference type="InterPro" id="IPR036396">
    <property type="entry name" value="Cyt_P450_sf"/>
</dbReference>
<dbReference type="Gene3D" id="1.10.630.10">
    <property type="entry name" value="Cytochrome P450"/>
    <property type="match status" value="1"/>
</dbReference>
<keyword evidence="4" id="KW-1185">Reference proteome</keyword>
<dbReference type="PANTHER" id="PTHR46696">
    <property type="entry name" value="P450, PUTATIVE (EUROFUNG)-RELATED"/>
    <property type="match status" value="1"/>
</dbReference>
<keyword evidence="2" id="KW-0408">Iron</keyword>
<reference evidence="3 4" key="1">
    <citation type="submission" date="2022-06" db="EMBL/GenBank/DDBJ databases">
        <title>Actinoplanes abujensis sp. nov., isolated from Nigerian arid soil.</title>
        <authorList>
            <person name="Ding P."/>
        </authorList>
    </citation>
    <scope>NUCLEOTIDE SEQUENCE [LARGE SCALE GENOMIC DNA]</scope>
    <source>
        <strain evidence="4">TRM88002</strain>
    </source>
</reference>
<accession>A0ABT0YAQ1</accession>
<name>A0ABT0YAQ1_9ACTN</name>
<dbReference type="PRINTS" id="PR00359">
    <property type="entry name" value="BP450"/>
</dbReference>
<keyword evidence="2" id="KW-0349">Heme</keyword>
<keyword evidence="2" id="KW-0560">Oxidoreductase</keyword>
<sequence length="409" mass="46021">MTTAFAGLDLADPDRYVDDSMLDIWERLRAEAPLYWNTRADGSAFWAVTSHELATAVLEDRHSFTSERGMRVGGEGVGGRASAGRMLIVTDGSRHRWLRDIIGPSFAPRSVRRLEDRMREIVDSLLDDVRGRDSFDFVERFAARLPLYVTCDLLGVPRSDWDLMIELTRTAFGSVAEPGGPVISEKEQERAHAEIFLYSMSLIADCRRRPREDLVSAMVTGTSRGHRMSDEDIQVNINGVLTGGNETTRHATAGAVLAFIRYPEQWELFRAEPAAVMSTTVEEVLRWTAPSLHVMRTAVRDVVVGGHLIEAGEQVTIWNPAVNRDERAFPRATTFDITRWPNRHVTFGLGQHFCIGANLARLELRVALNALAHTVSRFEPAGPVRRLRSNLMWGLDQLPVRVRPKEHRD</sequence>
<dbReference type="InterPro" id="IPR001128">
    <property type="entry name" value="Cyt_P450"/>
</dbReference>
<dbReference type="PROSITE" id="PS00086">
    <property type="entry name" value="CYTOCHROME_P450"/>
    <property type="match status" value="1"/>
</dbReference>
<dbReference type="CDD" id="cd11033">
    <property type="entry name" value="CYP142-like"/>
    <property type="match status" value="1"/>
</dbReference>
<dbReference type="PANTHER" id="PTHR46696:SF4">
    <property type="entry name" value="BIOTIN BIOSYNTHESIS CYTOCHROME P450"/>
    <property type="match status" value="1"/>
</dbReference>
<dbReference type="SUPFAM" id="SSF48264">
    <property type="entry name" value="Cytochrome P450"/>
    <property type="match status" value="1"/>
</dbReference>
<dbReference type="EMBL" id="JAMQOL010000054">
    <property type="protein sequence ID" value="MCM4083113.1"/>
    <property type="molecule type" value="Genomic_DNA"/>
</dbReference>
<evidence type="ECO:0000256" key="2">
    <source>
        <dbReference type="RuleBase" id="RU000461"/>
    </source>
</evidence>
<evidence type="ECO:0000256" key="1">
    <source>
        <dbReference type="ARBA" id="ARBA00010617"/>
    </source>
</evidence>
<dbReference type="Proteomes" id="UP001523216">
    <property type="component" value="Unassembled WGS sequence"/>
</dbReference>
<protein>
    <submittedName>
        <fullName evidence="3">Cytochrome P450</fullName>
    </submittedName>
</protein>
<dbReference type="RefSeq" id="WP_251802825.1">
    <property type="nucleotide sequence ID" value="NZ_JAMQOL010000054.1"/>
</dbReference>
<dbReference type="InterPro" id="IPR002397">
    <property type="entry name" value="Cyt_P450_B"/>
</dbReference>
<evidence type="ECO:0000313" key="3">
    <source>
        <dbReference type="EMBL" id="MCM4083113.1"/>
    </source>
</evidence>
<organism evidence="3 4">
    <name type="scientific">Paractinoplanes hotanensis</name>
    <dbReference type="NCBI Taxonomy" id="2906497"/>
    <lineage>
        <taxon>Bacteria</taxon>
        <taxon>Bacillati</taxon>
        <taxon>Actinomycetota</taxon>
        <taxon>Actinomycetes</taxon>
        <taxon>Micromonosporales</taxon>
        <taxon>Micromonosporaceae</taxon>
        <taxon>Paractinoplanes</taxon>
    </lineage>
</organism>
<keyword evidence="2" id="KW-0479">Metal-binding</keyword>
<dbReference type="InterPro" id="IPR017972">
    <property type="entry name" value="Cyt_P450_CS"/>
</dbReference>
<dbReference type="Pfam" id="PF00067">
    <property type="entry name" value="p450"/>
    <property type="match status" value="1"/>
</dbReference>
<gene>
    <name evidence="3" type="ORF">LXN57_36725</name>
</gene>